<feature type="domain" description="C-type lectin" evidence="4">
    <location>
        <begin position="75"/>
        <end position="185"/>
    </location>
</feature>
<keyword evidence="6" id="KW-1185">Reference proteome</keyword>
<dbReference type="InterPro" id="IPR016186">
    <property type="entry name" value="C-type_lectin-like/link_sf"/>
</dbReference>
<evidence type="ECO:0000313" key="7">
    <source>
        <dbReference type="WBParaSite" id="HPLM_0001928801-mRNA-1"/>
    </source>
</evidence>
<evidence type="ECO:0000256" key="1">
    <source>
        <dbReference type="ARBA" id="ARBA00022734"/>
    </source>
</evidence>
<dbReference type="InterPro" id="IPR052309">
    <property type="entry name" value="C-type_Lectin_Domain_Fam1"/>
</dbReference>
<keyword evidence="1" id="KW-0430">Lectin</keyword>
<dbReference type="SMART" id="SM00034">
    <property type="entry name" value="CLECT"/>
    <property type="match status" value="1"/>
</dbReference>
<dbReference type="GO" id="GO:0030246">
    <property type="term" value="F:carbohydrate binding"/>
    <property type="evidence" value="ECO:0007669"/>
    <property type="project" value="UniProtKB-KW"/>
</dbReference>
<protein>
    <submittedName>
        <fullName evidence="7">C-type lectin domain-containing protein</fullName>
    </submittedName>
</protein>
<evidence type="ECO:0000313" key="5">
    <source>
        <dbReference type="EMBL" id="VDO76237.1"/>
    </source>
</evidence>
<dbReference type="PANTHER" id="PTHR46490:SF6">
    <property type="entry name" value="ASIALOGLYCOPROTEIN RECEPTOR 1-LIKE-RELATED"/>
    <property type="match status" value="1"/>
</dbReference>
<reference evidence="5 6" key="2">
    <citation type="submission" date="2018-11" db="EMBL/GenBank/DDBJ databases">
        <authorList>
            <consortium name="Pathogen Informatics"/>
        </authorList>
    </citation>
    <scope>NUCLEOTIDE SEQUENCE [LARGE SCALE GENOMIC DNA]</scope>
    <source>
        <strain evidence="5 6">MHpl1</strain>
    </source>
</reference>
<evidence type="ECO:0000256" key="2">
    <source>
        <dbReference type="ARBA" id="ARBA00023157"/>
    </source>
</evidence>
<evidence type="ECO:0000256" key="3">
    <source>
        <dbReference type="ARBA" id="ARBA00023180"/>
    </source>
</evidence>
<dbReference type="PANTHER" id="PTHR46490">
    <property type="entry name" value="C-TYPE LECTIN DOMAIN FAMILY 12 MEMBER A-RELATED"/>
    <property type="match status" value="1"/>
</dbReference>
<dbReference type="WBParaSite" id="HPLM_0001928801-mRNA-1">
    <property type="protein sequence ID" value="HPLM_0001928801-mRNA-1"/>
    <property type="gene ID" value="HPLM_0001928801"/>
</dbReference>
<evidence type="ECO:0000313" key="6">
    <source>
        <dbReference type="Proteomes" id="UP000268014"/>
    </source>
</evidence>
<sequence>MVSMVSTFSFSWFIPSCTRGLKHRKREISVTSQRLPIELVTFQRELIPPSSIGVGQVSCEPCEEEWTFVARVHSCYLAPHQPLTWHDAEEYCQRADANLVSINSAKESHYVRLLADQHNPQFLTWIGLSREENTTEAPFKWSDGSELSFTSFREGERMKTKPADILEVEITYKLIRTIRQGKHWR</sequence>
<accession>A0A0N4X4J6</accession>
<dbReference type="CDD" id="cd00037">
    <property type="entry name" value="CLECT"/>
    <property type="match status" value="1"/>
</dbReference>
<organism evidence="7">
    <name type="scientific">Haemonchus placei</name>
    <name type="common">Barber's pole worm</name>
    <dbReference type="NCBI Taxonomy" id="6290"/>
    <lineage>
        <taxon>Eukaryota</taxon>
        <taxon>Metazoa</taxon>
        <taxon>Ecdysozoa</taxon>
        <taxon>Nematoda</taxon>
        <taxon>Chromadorea</taxon>
        <taxon>Rhabditida</taxon>
        <taxon>Rhabditina</taxon>
        <taxon>Rhabditomorpha</taxon>
        <taxon>Strongyloidea</taxon>
        <taxon>Trichostrongylidae</taxon>
        <taxon>Haemonchus</taxon>
    </lineage>
</organism>
<dbReference type="EMBL" id="UZAF01021183">
    <property type="protein sequence ID" value="VDO76237.1"/>
    <property type="molecule type" value="Genomic_DNA"/>
</dbReference>
<proteinExistence type="predicted"/>
<dbReference type="STRING" id="6290.A0A0N4X4J6"/>
<dbReference type="SUPFAM" id="SSF56436">
    <property type="entry name" value="C-type lectin-like"/>
    <property type="match status" value="1"/>
</dbReference>
<dbReference type="Pfam" id="PF00059">
    <property type="entry name" value="Lectin_C"/>
    <property type="match status" value="1"/>
</dbReference>
<dbReference type="PROSITE" id="PS50041">
    <property type="entry name" value="C_TYPE_LECTIN_2"/>
    <property type="match status" value="1"/>
</dbReference>
<evidence type="ECO:0000259" key="4">
    <source>
        <dbReference type="PROSITE" id="PS50041"/>
    </source>
</evidence>
<keyword evidence="2" id="KW-1015">Disulfide bond</keyword>
<dbReference type="AlphaFoldDB" id="A0A0N4X4J6"/>
<dbReference type="InterPro" id="IPR016187">
    <property type="entry name" value="CTDL_fold"/>
</dbReference>
<dbReference type="Proteomes" id="UP000268014">
    <property type="component" value="Unassembled WGS sequence"/>
</dbReference>
<dbReference type="Gene3D" id="3.10.100.10">
    <property type="entry name" value="Mannose-Binding Protein A, subunit A"/>
    <property type="match status" value="1"/>
</dbReference>
<keyword evidence="3" id="KW-0325">Glycoprotein</keyword>
<reference evidence="7" key="1">
    <citation type="submission" date="2017-02" db="UniProtKB">
        <authorList>
            <consortium name="WormBaseParasite"/>
        </authorList>
    </citation>
    <scope>IDENTIFICATION</scope>
</reference>
<name>A0A0N4X4J6_HAEPC</name>
<dbReference type="InterPro" id="IPR001304">
    <property type="entry name" value="C-type_lectin-like"/>
</dbReference>
<dbReference type="OrthoDB" id="5866178at2759"/>
<gene>
    <name evidence="5" type="ORF">HPLM_LOCUS19280</name>
</gene>